<protein>
    <recommendedName>
        <fullName evidence="3">Right handed beta helix domain-containing protein</fullName>
    </recommendedName>
</protein>
<reference evidence="1 2" key="1">
    <citation type="journal article" date="2022" name="bioRxiv">
        <title>Genomics of Preaxostyla Flagellates Illuminates Evolutionary Transitions and the Path Towards Mitochondrial Loss.</title>
        <authorList>
            <person name="Novak L.V.F."/>
            <person name="Treitli S.C."/>
            <person name="Pyrih J."/>
            <person name="Halakuc P."/>
            <person name="Pipaliya S.V."/>
            <person name="Vacek V."/>
            <person name="Brzon O."/>
            <person name="Soukal P."/>
            <person name="Eme L."/>
            <person name="Dacks J.B."/>
            <person name="Karnkowska A."/>
            <person name="Elias M."/>
            <person name="Hampl V."/>
        </authorList>
    </citation>
    <scope>NUCLEOTIDE SEQUENCE [LARGE SCALE GENOMIC DNA]</scope>
    <source>
        <strain evidence="1">NAU3</strain>
        <tissue evidence="1">Gut</tissue>
    </source>
</reference>
<accession>A0ABQ9XSI2</accession>
<comment type="caution">
    <text evidence="1">The sequence shown here is derived from an EMBL/GenBank/DDBJ whole genome shotgun (WGS) entry which is preliminary data.</text>
</comment>
<sequence length="1080" mass="113733">MGSVSLISTSLTDGHHSVISPIIANRQTESFLIQSSSFRNITSNSPEMHPHLTTPAGKTIFLNTQTENVHQVFYGTLTNDINLDGSFLFSNNTFLRTTQSNTESFTCADEECTIICPAGGCTSGYSIKTQEPSPAQYVTFKDSLFRECYQATSGGAINCHPHNSGVLTVQDSEFQNCSSGYHAGGVYFRNCDAIVHHNTFNDCRAAMYAGAFLGMPHEHTTLFFENTCTLCWATLQDTTLHINNADRDLTVHNNTFSTSFTTSSSDVKLIAYSSSQASHNLFQNHQTSLHGSFQGSLVIRLYTLPLCTIFGNKFEWDHHLPLSTSWPHSPDVAVILYDSFTTPLPLVDSTGFFLPPSKKNDVTTTKDDTSNFIFFGLAKASGVYPYKITAPADSTSPFFSCSGQRNVLIRQFALDLSAAPISFAEISSGEVVVSEIDFTVSTTALTTDFMKVSSATLTLDTILLTSLTLTSASVINMEGTSTLSVSGSEFKSISQTESGGGAFLRTNGDSNQIVSIRSSSFESVSSVGDGGVILAQLGAGSKLTVATTTFKLCSSSGKGGALSIELTSTGSFALEAGTSFESCSATGSGSAVFVEAPSLASAITKTSLAFLAPFPLTPTAAMVDMHRGWNTVNTSDDVPLVLFLAEVGSTGYASSSGSDGELCGFSVYPCSSLSTLQTRLAANGSKTEGKLNPITLELQTALAQSTPFSCGGHKATITGNTITLSNLGEFTTSSSDSALTFSSLSLYFALSQTQPAISVSTGLVVVSGCTIGNGDADIPVSFGSVSGGSLKLNGTNTFKLISKFYPLFVVSSGTLKIESGTSLTHSATTRRASLFDLSGGSTTIESLVVPSLVFDSASSVFSLTNTASLYLSSIAFNSISNEGSGSVIHSTTTGTLSLSSVSFTSCSSSGNGGALFIKHVNDLECYSVFFDHCSASKCGGGMSLTLDAPIDLGGITFQQCSAEDGGGLFVEMGGDARLQYSYFNQHYDEHYTRHIFYLFEGCTASNGGGQLSVNGTSSDPLCLKMTEEDEVFLPFLGGQLNSKGSDLFVHQSLVDSVGLANIVNSIKTSAWSSGDSSGSS</sequence>
<evidence type="ECO:0000313" key="2">
    <source>
        <dbReference type="Proteomes" id="UP001281761"/>
    </source>
</evidence>
<dbReference type="EMBL" id="JARBJD010000088">
    <property type="protein sequence ID" value="KAK2953681.1"/>
    <property type="molecule type" value="Genomic_DNA"/>
</dbReference>
<dbReference type="SUPFAM" id="SSF51126">
    <property type="entry name" value="Pectin lyase-like"/>
    <property type="match status" value="1"/>
</dbReference>
<organism evidence="1 2">
    <name type="scientific">Blattamonas nauphoetae</name>
    <dbReference type="NCBI Taxonomy" id="2049346"/>
    <lineage>
        <taxon>Eukaryota</taxon>
        <taxon>Metamonada</taxon>
        <taxon>Preaxostyla</taxon>
        <taxon>Oxymonadida</taxon>
        <taxon>Blattamonas</taxon>
    </lineage>
</organism>
<evidence type="ECO:0000313" key="1">
    <source>
        <dbReference type="EMBL" id="KAK2953681.1"/>
    </source>
</evidence>
<dbReference type="InterPro" id="IPR011050">
    <property type="entry name" value="Pectin_lyase_fold/virulence"/>
</dbReference>
<dbReference type="Proteomes" id="UP001281761">
    <property type="component" value="Unassembled WGS sequence"/>
</dbReference>
<name>A0ABQ9XSI2_9EUKA</name>
<gene>
    <name evidence="1" type="ORF">BLNAU_11402</name>
</gene>
<keyword evidence="2" id="KW-1185">Reference proteome</keyword>
<evidence type="ECO:0008006" key="3">
    <source>
        <dbReference type="Google" id="ProtNLM"/>
    </source>
</evidence>
<proteinExistence type="predicted"/>